<dbReference type="PRINTS" id="PR00989">
    <property type="entry name" value="ADENOKINASE"/>
</dbReference>
<dbReference type="GO" id="GO:0005524">
    <property type="term" value="F:ATP binding"/>
    <property type="evidence" value="ECO:0007669"/>
    <property type="project" value="UniProtKB-KW"/>
</dbReference>
<dbReference type="Pfam" id="PF00294">
    <property type="entry name" value="PfkB"/>
    <property type="match status" value="1"/>
</dbReference>
<evidence type="ECO:0000256" key="12">
    <source>
        <dbReference type="PIRSR" id="PIRSR601805-1"/>
    </source>
</evidence>
<proteinExistence type="inferred from homology"/>
<dbReference type="SUPFAM" id="SSF56091">
    <property type="entry name" value="DNA ligase/mRNA capping enzyme, catalytic domain"/>
    <property type="match status" value="1"/>
</dbReference>
<evidence type="ECO:0000256" key="4">
    <source>
        <dbReference type="ARBA" id="ARBA00012119"/>
    </source>
</evidence>
<dbReference type="GO" id="GO:0044209">
    <property type="term" value="P:AMP salvage"/>
    <property type="evidence" value="ECO:0007669"/>
    <property type="project" value="UniProtKB-UniPathway"/>
</dbReference>
<evidence type="ECO:0000256" key="8">
    <source>
        <dbReference type="ARBA" id="ARBA00022777"/>
    </source>
</evidence>
<dbReference type="Pfam" id="PF09414">
    <property type="entry name" value="RNA_ligase"/>
    <property type="match status" value="1"/>
</dbReference>
<dbReference type="UniPathway" id="UPA00588">
    <property type="reaction ID" value="UER00659"/>
</dbReference>
<keyword evidence="6" id="KW-0660">Purine salvage</keyword>
<evidence type="ECO:0000256" key="5">
    <source>
        <dbReference type="ARBA" id="ARBA00022679"/>
    </source>
</evidence>
<comment type="similarity">
    <text evidence="3">Belongs to the carbohydrate kinase PfkB family.</text>
</comment>
<dbReference type="CDD" id="cd14504">
    <property type="entry name" value="DUSP23"/>
    <property type="match status" value="1"/>
</dbReference>
<gene>
    <name evidence="14" type="ORF">OBBRIDRAFT_826355</name>
</gene>
<dbReference type="CDD" id="cd01168">
    <property type="entry name" value="adenosine_kinase"/>
    <property type="match status" value="1"/>
</dbReference>
<dbReference type="InterPro" id="IPR054498">
    <property type="entry name" value="2H-SAK"/>
</dbReference>
<dbReference type="PANTHER" id="PTHR43883">
    <property type="entry name" value="SLR0207 PROTEIN"/>
    <property type="match status" value="1"/>
</dbReference>
<dbReference type="Proteomes" id="UP000250043">
    <property type="component" value="Unassembled WGS sequence"/>
</dbReference>
<dbReference type="InterPro" id="IPR021122">
    <property type="entry name" value="RNA_ligase_dom_REL/Rnl2"/>
</dbReference>
<dbReference type="SMART" id="SM00404">
    <property type="entry name" value="PTPc_motif"/>
    <property type="match status" value="1"/>
</dbReference>
<dbReference type="EMBL" id="KV722420">
    <property type="protein sequence ID" value="OCH89724.1"/>
    <property type="molecule type" value="Genomic_DNA"/>
</dbReference>
<dbReference type="AlphaFoldDB" id="A0A8E2DLC1"/>
<dbReference type="GO" id="GO:0140096">
    <property type="term" value="F:catalytic activity, acting on a protein"/>
    <property type="evidence" value="ECO:0007669"/>
    <property type="project" value="UniProtKB-ARBA"/>
</dbReference>
<evidence type="ECO:0000256" key="9">
    <source>
        <dbReference type="ARBA" id="ARBA00022801"/>
    </source>
</evidence>
<dbReference type="Pfam" id="PF22784">
    <property type="entry name" value="PTP-SAK"/>
    <property type="match status" value="1"/>
</dbReference>
<evidence type="ECO:0000313" key="14">
    <source>
        <dbReference type="EMBL" id="OCH89724.1"/>
    </source>
</evidence>
<evidence type="ECO:0000313" key="15">
    <source>
        <dbReference type="Proteomes" id="UP000250043"/>
    </source>
</evidence>
<dbReference type="OrthoDB" id="432447at2759"/>
<dbReference type="InterPro" id="IPR001805">
    <property type="entry name" value="Adenokinase"/>
</dbReference>
<evidence type="ECO:0000259" key="13">
    <source>
        <dbReference type="PROSITE" id="PS50056"/>
    </source>
</evidence>
<keyword evidence="15" id="KW-1185">Reference proteome</keyword>
<feature type="domain" description="Tyrosine specific protein phosphatases" evidence="13">
    <location>
        <begin position="381"/>
        <end position="462"/>
    </location>
</feature>
<dbReference type="InterPro" id="IPR027417">
    <property type="entry name" value="P-loop_NTPase"/>
</dbReference>
<keyword evidence="10" id="KW-0067">ATP-binding</keyword>
<evidence type="ECO:0000256" key="11">
    <source>
        <dbReference type="ARBA" id="ARBA00022842"/>
    </source>
</evidence>
<dbReference type="PANTHER" id="PTHR43883:SF1">
    <property type="entry name" value="GLUCONOKINASE"/>
    <property type="match status" value="1"/>
</dbReference>
<evidence type="ECO:0000256" key="6">
    <source>
        <dbReference type="ARBA" id="ARBA00022726"/>
    </source>
</evidence>
<name>A0A8E2DLC1_9APHY</name>
<dbReference type="Gene3D" id="3.90.190.10">
    <property type="entry name" value="Protein tyrosine phosphatase superfamily"/>
    <property type="match status" value="1"/>
</dbReference>
<dbReference type="Gene3D" id="3.40.50.300">
    <property type="entry name" value="P-loop containing nucleotide triphosphate hydrolases"/>
    <property type="match status" value="1"/>
</dbReference>
<dbReference type="InterPro" id="IPR003595">
    <property type="entry name" value="Tyr_Pase_cat"/>
</dbReference>
<dbReference type="Gene3D" id="3.30.470.30">
    <property type="entry name" value="DNA ligase/mRNA capping enzyme"/>
    <property type="match status" value="1"/>
</dbReference>
<dbReference type="GO" id="GO:0006166">
    <property type="term" value="P:purine ribonucleoside salvage"/>
    <property type="evidence" value="ECO:0007669"/>
    <property type="project" value="UniProtKB-KW"/>
</dbReference>
<evidence type="ECO:0000256" key="7">
    <source>
        <dbReference type="ARBA" id="ARBA00022741"/>
    </source>
</evidence>
<keyword evidence="7" id="KW-0547">Nucleotide-binding</keyword>
<dbReference type="InterPro" id="IPR011611">
    <property type="entry name" value="PfkB_dom"/>
</dbReference>
<evidence type="ECO:0000256" key="10">
    <source>
        <dbReference type="ARBA" id="ARBA00022840"/>
    </source>
</evidence>
<dbReference type="InterPro" id="IPR029021">
    <property type="entry name" value="Prot-tyrosine_phosphatase-like"/>
</dbReference>
<organism evidence="14 15">
    <name type="scientific">Obba rivulosa</name>
    <dbReference type="NCBI Taxonomy" id="1052685"/>
    <lineage>
        <taxon>Eukaryota</taxon>
        <taxon>Fungi</taxon>
        <taxon>Dikarya</taxon>
        <taxon>Basidiomycota</taxon>
        <taxon>Agaricomycotina</taxon>
        <taxon>Agaricomycetes</taxon>
        <taxon>Polyporales</taxon>
        <taxon>Gelatoporiaceae</taxon>
        <taxon>Obba</taxon>
    </lineage>
</organism>
<keyword evidence="8" id="KW-0418">Kinase</keyword>
<dbReference type="Pfam" id="PF22547">
    <property type="entry name" value="2H-SAK"/>
    <property type="match status" value="1"/>
</dbReference>
<dbReference type="FunFam" id="3.30.1110.10:FF:000001">
    <property type="entry name" value="Adenosine kinase a"/>
    <property type="match status" value="1"/>
</dbReference>
<evidence type="ECO:0000256" key="2">
    <source>
        <dbReference type="ARBA" id="ARBA00004801"/>
    </source>
</evidence>
<dbReference type="Gene3D" id="3.30.1110.10">
    <property type="match status" value="1"/>
</dbReference>
<dbReference type="SUPFAM" id="SSF53613">
    <property type="entry name" value="Ribokinase-like"/>
    <property type="match status" value="1"/>
</dbReference>
<dbReference type="InterPro" id="IPR052732">
    <property type="entry name" value="Cell-binding_unc_protein"/>
</dbReference>
<protein>
    <recommendedName>
        <fullName evidence="4">adenosine kinase</fullName>
        <ecNumber evidence="4">2.7.1.20</ecNumber>
    </recommendedName>
</protein>
<keyword evidence="9" id="KW-0378">Hydrolase</keyword>
<dbReference type="InterPro" id="IPR000387">
    <property type="entry name" value="Tyr_Pase_dom"/>
</dbReference>
<comment type="pathway">
    <text evidence="2">Purine metabolism; AMP biosynthesis via salvage pathway; AMP from adenosine: step 1/1.</text>
</comment>
<dbReference type="PROSITE" id="PS00584">
    <property type="entry name" value="PFKB_KINASES_2"/>
    <property type="match status" value="1"/>
</dbReference>
<accession>A0A8E2DLC1</accession>
<dbReference type="SUPFAM" id="SSF52799">
    <property type="entry name" value="(Phosphotyrosine protein) phosphatases II"/>
    <property type="match status" value="1"/>
</dbReference>
<dbReference type="InterPro" id="IPR002173">
    <property type="entry name" value="Carboh/pur_kinase_PfkB_CS"/>
</dbReference>
<sequence>MSQNNTKLARTPAAALEMALIFMHGYFGLVGSRIDDLAQTALQSFFSRNDKRTLEFAPTRVPFHITVLTKAELRSLSKERVLAAAAKADLQRIHTAGIGGQPNAGVFFVMVVWAAGQVLRKQLGLPPKHFHITLSAVDTHDIPKGVDALLPGELPAEPAPELLDHLAFTLHLFGDYERARRFAVALCRGEPRSERGFLRLGDAARRTGMSKLAMLAFAVAFGQCDDIKVQEYCLKQIREAAAFTEWGSVFSDAEWAELPSEISEVLLSPWSSSLRSRLGETNSFPTLCVSSGEPRYIPYPSPGLTDAESLFKLPRFFRWLVPFQVALMSTPRNDIDICAIASPHLGIRHVVTLTEETPLNAKWFVGTSIRHTFLPVPNYHPPTIEQVDLIFRLMHDEGNLPLLVHCGGGKGRAGSVAACYLCAFGFDRPQFDLTQPTMSSNDAIAALRAIRPGSIETQQQEAFVSKYCSTIWKRRSILPDIVSEPLACPLEIEGTLKPGCNLLLLVGLPGSGKSWISRALIARDPRGWTHVSQDESGSRAACERAMGRAPVHGRVLLDRCNVSLADRREWLSLAAHWAEAPVCVWLDYDADLCTSRAQNRAGHPTLPPGGRVRRAVEQMQGSFARPTLDEGFKAIAIVRSFAAVEELVSRLSPPVTLFKFPRTEHLLNLGSATEDDLVGGMPVAREGTNVVITEKVDGANMGFSLSADRAHVIMQNRSHYVNPATHAQFKKLGLWVERHRKELCGVLDRDPHFAQRYILFGEWLVATHSIPYTRLPDFFLAFDVYDRSTRTWAGRRTLERLLAVTSIRPVPVIYEGKMPSECELRAMTQQPSQYYDGLLEGIYVKIEEAMATHTYPLFCMGNPLLDMQVYNGEELLKKYDLKANDAILAEEKHMSIYEELVQKYKVTYVAGGAAQNAARGAAYVLPPRSVVYTGCVGDDDLAEQLKAANTREGLAEAYLVKKGEKTGACAVVITGHHRCLVTTLRAAEKFEQSHLSSPAVAPLVEGARVFYVEGYFLTHGAESALEVAKKSSEASKVFALNLSAPFIPQFFAVQLQQIVPYCDIIIGNEAEAEAWASATGHPDKTNLAAVARALATQPKSNASRPRIVIITHGPKSTTLVSSADPDSPKVFDVHPLKDEEIVDTNGAGDAFAGGFLGAFVAGKSIDECVEAGHKLGAMCVQQVGPQYQWPKVDIL</sequence>
<dbReference type="PROSITE" id="PS50056">
    <property type="entry name" value="TYR_PHOSPHATASE_2"/>
    <property type="match status" value="1"/>
</dbReference>
<dbReference type="GO" id="GO:0004001">
    <property type="term" value="F:adenosine kinase activity"/>
    <property type="evidence" value="ECO:0007669"/>
    <property type="project" value="UniProtKB-EC"/>
</dbReference>
<evidence type="ECO:0000256" key="1">
    <source>
        <dbReference type="ARBA" id="ARBA00001946"/>
    </source>
</evidence>
<dbReference type="GO" id="GO:0016791">
    <property type="term" value="F:phosphatase activity"/>
    <property type="evidence" value="ECO:0007669"/>
    <property type="project" value="UniProtKB-ARBA"/>
</dbReference>
<dbReference type="EC" id="2.7.1.20" evidence="4"/>
<dbReference type="InterPro" id="IPR029056">
    <property type="entry name" value="Ribokinase-like"/>
</dbReference>
<dbReference type="InterPro" id="IPR057023">
    <property type="entry name" value="PTP-SAK"/>
</dbReference>
<feature type="active site" description="Proton acceptor" evidence="12">
    <location>
        <position position="1149"/>
    </location>
</feature>
<evidence type="ECO:0000256" key="3">
    <source>
        <dbReference type="ARBA" id="ARBA00010688"/>
    </source>
</evidence>
<comment type="cofactor">
    <cofactor evidence="1">
        <name>Mg(2+)</name>
        <dbReference type="ChEBI" id="CHEBI:18420"/>
    </cofactor>
</comment>
<dbReference type="Gene3D" id="3.40.1190.20">
    <property type="match status" value="1"/>
</dbReference>
<reference evidence="14 15" key="1">
    <citation type="submission" date="2016-07" db="EMBL/GenBank/DDBJ databases">
        <title>Draft genome of the white-rot fungus Obba rivulosa 3A-2.</title>
        <authorList>
            <consortium name="DOE Joint Genome Institute"/>
            <person name="Miettinen O."/>
            <person name="Riley R."/>
            <person name="Acob R."/>
            <person name="Barry K."/>
            <person name="Cullen D."/>
            <person name="De Vries R."/>
            <person name="Hainaut M."/>
            <person name="Hatakka A."/>
            <person name="Henrissat B."/>
            <person name="Hilden K."/>
            <person name="Kuo R."/>
            <person name="Labutti K."/>
            <person name="Lipzen A."/>
            <person name="Makela M.R."/>
            <person name="Sandor L."/>
            <person name="Spatafora J.W."/>
            <person name="Grigoriev I.V."/>
            <person name="Hibbett D.S."/>
        </authorList>
    </citation>
    <scope>NUCLEOTIDE SEQUENCE [LARGE SCALE GENOMIC DNA]</scope>
    <source>
        <strain evidence="14 15">3A-2</strain>
    </source>
</reference>
<keyword evidence="11" id="KW-0460">Magnesium</keyword>
<keyword evidence="5" id="KW-0808">Transferase</keyword>
<dbReference type="SUPFAM" id="SSF52540">
    <property type="entry name" value="P-loop containing nucleoside triphosphate hydrolases"/>
    <property type="match status" value="1"/>
</dbReference>